<dbReference type="Proteomes" id="UP001060170">
    <property type="component" value="Chromosome 11"/>
</dbReference>
<comment type="caution">
    <text evidence="1">The sequence shown here is derived from an EMBL/GenBank/DDBJ whole genome shotgun (WGS) entry which is preliminary data.</text>
</comment>
<dbReference type="EMBL" id="CM045875">
    <property type="protein sequence ID" value="KAI7943822.1"/>
    <property type="molecule type" value="Genomic_DNA"/>
</dbReference>
<evidence type="ECO:0000313" key="2">
    <source>
        <dbReference type="Proteomes" id="UP001060170"/>
    </source>
</evidence>
<name>A0ACC0E2A0_9BASI</name>
<organism evidence="1 2">
    <name type="scientific">Puccinia striiformis f. sp. tritici</name>
    <dbReference type="NCBI Taxonomy" id="168172"/>
    <lineage>
        <taxon>Eukaryota</taxon>
        <taxon>Fungi</taxon>
        <taxon>Dikarya</taxon>
        <taxon>Basidiomycota</taxon>
        <taxon>Pucciniomycotina</taxon>
        <taxon>Pucciniomycetes</taxon>
        <taxon>Pucciniales</taxon>
        <taxon>Pucciniaceae</taxon>
        <taxon>Puccinia</taxon>
    </lineage>
</organism>
<reference evidence="2" key="1">
    <citation type="journal article" date="2018" name="BMC Genomics">
        <title>Genomic insights into host adaptation between the wheat stripe rust pathogen (Puccinia striiformis f. sp. tritici) and the barley stripe rust pathogen (Puccinia striiformis f. sp. hordei).</title>
        <authorList>
            <person name="Xia C."/>
            <person name="Wang M."/>
            <person name="Yin C."/>
            <person name="Cornejo O.E."/>
            <person name="Hulbert S.H."/>
            <person name="Chen X."/>
        </authorList>
    </citation>
    <scope>NUCLEOTIDE SEQUENCE [LARGE SCALE GENOMIC DNA]</scope>
    <source>
        <strain evidence="2">93-210</strain>
    </source>
</reference>
<sequence>MVYLLFLLTSFPCHTLRILFLLVNRECWVSLTAKKTHKLSDDRVATSASSDGEGHFLCTHVVINPFTKSR</sequence>
<evidence type="ECO:0000313" key="1">
    <source>
        <dbReference type="EMBL" id="KAI7943822.1"/>
    </source>
</evidence>
<accession>A0ACC0E2A0</accession>
<gene>
    <name evidence="1" type="ORF">MJO28_011350</name>
</gene>
<keyword evidence="2" id="KW-1185">Reference proteome</keyword>
<protein>
    <submittedName>
        <fullName evidence="1">Uncharacterized protein</fullName>
    </submittedName>
</protein>
<reference evidence="1 2" key="3">
    <citation type="journal article" date="2022" name="Microbiol. Spectr.">
        <title>Folding features and dynamics of 3D genome architecture in plant fungal pathogens.</title>
        <authorList>
            <person name="Xia C."/>
        </authorList>
    </citation>
    <scope>NUCLEOTIDE SEQUENCE [LARGE SCALE GENOMIC DNA]</scope>
    <source>
        <strain evidence="1 2">93-210</strain>
    </source>
</reference>
<reference evidence="2" key="2">
    <citation type="journal article" date="2018" name="Mol. Plant Microbe Interact.">
        <title>Genome sequence resources for the wheat stripe rust pathogen (Puccinia striiformis f. sp. tritici) and the barley stripe rust pathogen (Puccinia striiformis f. sp. hordei).</title>
        <authorList>
            <person name="Xia C."/>
            <person name="Wang M."/>
            <person name="Yin C."/>
            <person name="Cornejo O.E."/>
            <person name="Hulbert S.H."/>
            <person name="Chen X."/>
        </authorList>
    </citation>
    <scope>NUCLEOTIDE SEQUENCE [LARGE SCALE GENOMIC DNA]</scope>
    <source>
        <strain evidence="2">93-210</strain>
    </source>
</reference>
<proteinExistence type="predicted"/>